<dbReference type="SUPFAM" id="SSF55424">
    <property type="entry name" value="FAD/NAD-linked reductases, dimerisation (C-terminal) domain"/>
    <property type="match status" value="1"/>
</dbReference>
<dbReference type="InterPro" id="IPR036188">
    <property type="entry name" value="FAD/NAD-bd_sf"/>
</dbReference>
<evidence type="ECO:0000256" key="2">
    <source>
        <dbReference type="ARBA" id="ARBA00007532"/>
    </source>
</evidence>
<feature type="domain" description="Pyridine nucleotide-disulphide oxidoreductase dimerisation" evidence="17">
    <location>
        <begin position="343"/>
        <end position="451"/>
    </location>
</feature>
<dbReference type="EMBL" id="JABZRE010000010">
    <property type="protein sequence ID" value="MBF1306906.1"/>
    <property type="molecule type" value="Genomic_DNA"/>
</dbReference>
<dbReference type="InterPro" id="IPR016156">
    <property type="entry name" value="FAD/NAD-linked_Rdtase_dimer_sf"/>
</dbReference>
<evidence type="ECO:0000256" key="14">
    <source>
        <dbReference type="PIRSR" id="PIRSR000350-3"/>
    </source>
</evidence>
<dbReference type="Pfam" id="PF07992">
    <property type="entry name" value="Pyr_redox_2"/>
    <property type="match status" value="1"/>
</dbReference>
<evidence type="ECO:0000256" key="11">
    <source>
        <dbReference type="ARBA" id="ARBA00023284"/>
    </source>
</evidence>
<gene>
    <name evidence="20" type="primary">lpdA</name>
    <name evidence="20" type="ORF">HXM94_03890</name>
    <name evidence="21" type="ORF">NND69_05750</name>
    <name evidence="19" type="ORF">NW74_01935</name>
</gene>
<comment type="cofactor">
    <cofactor evidence="14 16">
        <name>FAD</name>
        <dbReference type="ChEBI" id="CHEBI:57692"/>
    </cofactor>
    <text evidence="14 16">Binds 1 FAD per subunit.</text>
</comment>
<dbReference type="PRINTS" id="PR00411">
    <property type="entry name" value="PNDRDTASEI"/>
</dbReference>
<evidence type="ECO:0000313" key="19">
    <source>
        <dbReference type="EMBL" id="AIZ36198.1"/>
    </source>
</evidence>
<dbReference type="NCBIfam" id="TIGR01350">
    <property type="entry name" value="lipoamide_DH"/>
    <property type="match status" value="1"/>
</dbReference>
<keyword evidence="8 16" id="KW-0560">Oxidoreductase</keyword>
<evidence type="ECO:0000313" key="20">
    <source>
        <dbReference type="EMBL" id="MBF1306906.1"/>
    </source>
</evidence>
<feature type="binding site" evidence="14">
    <location>
        <begin position="178"/>
        <end position="185"/>
    </location>
    <ligand>
        <name>NAD(+)</name>
        <dbReference type="ChEBI" id="CHEBI:57540"/>
    </ligand>
</feature>
<feature type="active site" description="Proton acceptor" evidence="13">
    <location>
        <position position="441"/>
    </location>
</feature>
<keyword evidence="11 16" id="KW-0676">Redox-active center</keyword>
<keyword evidence="22" id="KW-1185">Reference proteome</keyword>
<dbReference type="Proteomes" id="UP000758611">
    <property type="component" value="Unassembled WGS sequence"/>
</dbReference>
<dbReference type="EC" id="1.8.1.4" evidence="3 16"/>
<reference evidence="19 22" key="1">
    <citation type="submission" date="2014-10" db="EMBL/GenBank/DDBJ databases">
        <title>Complete genome sequence of Parvimonas micra KCOM 1535 (= ChDC B708).</title>
        <authorList>
            <person name="Kook J.-K."/>
            <person name="Park S.-N."/>
            <person name="Lim Y.K."/>
            <person name="Roh H."/>
        </authorList>
    </citation>
    <scope>NUCLEOTIDE SEQUENCE [LARGE SCALE GENOMIC DNA]</scope>
    <source>
        <strain evidence="19">KCOM 1535</strain>
        <strain evidence="22">KCOM 1535 / ChDC B708</strain>
    </source>
</reference>
<evidence type="ECO:0000256" key="7">
    <source>
        <dbReference type="ARBA" id="ARBA00022827"/>
    </source>
</evidence>
<dbReference type="OrthoDB" id="9800167at2"/>
<dbReference type="EMBL" id="CP009761">
    <property type="protein sequence ID" value="AIZ36198.1"/>
    <property type="molecule type" value="Genomic_DNA"/>
</dbReference>
<evidence type="ECO:0000256" key="3">
    <source>
        <dbReference type="ARBA" id="ARBA00012608"/>
    </source>
</evidence>
<dbReference type="InterPro" id="IPR023753">
    <property type="entry name" value="FAD/NAD-binding_dom"/>
</dbReference>
<comment type="similarity">
    <text evidence="2 16">Belongs to the class-I pyridine nucleotide-disulfide oxidoreductase family.</text>
</comment>
<evidence type="ECO:0000256" key="13">
    <source>
        <dbReference type="PIRSR" id="PIRSR000350-2"/>
    </source>
</evidence>
<dbReference type="EMBL" id="JANDZV010000004">
    <property type="protein sequence ID" value="MCZ7407858.1"/>
    <property type="molecule type" value="Genomic_DNA"/>
</dbReference>
<dbReference type="PRINTS" id="PR00368">
    <property type="entry name" value="FADPNR"/>
</dbReference>
<evidence type="ECO:0000256" key="5">
    <source>
        <dbReference type="ARBA" id="ARBA00022490"/>
    </source>
</evidence>
<accession>A0A0B4S099</accession>
<keyword evidence="9 14" id="KW-0520">NAD</keyword>
<protein>
    <recommendedName>
        <fullName evidence="4 16">Dihydrolipoyl dehydrogenase</fullName>
        <ecNumber evidence="3 16">1.8.1.4</ecNumber>
    </recommendedName>
</protein>
<feature type="binding site" evidence="14">
    <location>
        <begin position="141"/>
        <end position="143"/>
    </location>
    <ligand>
        <name>FAD</name>
        <dbReference type="ChEBI" id="CHEBI:57692"/>
    </ligand>
</feature>
<evidence type="ECO:0000256" key="12">
    <source>
        <dbReference type="ARBA" id="ARBA00049187"/>
    </source>
</evidence>
<keyword evidence="6 16" id="KW-0285">Flavoprotein</keyword>
<evidence type="ECO:0000313" key="22">
    <source>
        <dbReference type="Proteomes" id="UP000031386"/>
    </source>
</evidence>
<evidence type="ECO:0000256" key="10">
    <source>
        <dbReference type="ARBA" id="ARBA00023157"/>
    </source>
</evidence>
<dbReference type="SUPFAM" id="SSF51905">
    <property type="entry name" value="FAD/NAD(P)-binding domain"/>
    <property type="match status" value="1"/>
</dbReference>
<evidence type="ECO:0000256" key="8">
    <source>
        <dbReference type="ARBA" id="ARBA00023002"/>
    </source>
</evidence>
<dbReference type="Proteomes" id="UP000031386">
    <property type="component" value="Chromosome"/>
</dbReference>
<reference evidence="21" key="3">
    <citation type="submission" date="2022-07" db="EMBL/GenBank/DDBJ databases">
        <title>Parvimonas micra travels from the subgingival sulcus of the human oral cavity to the colorectal adenocarcinoma.</title>
        <authorList>
            <person name="Conde-Perez K."/>
            <person name="Buetas E."/>
            <person name="Aja-Macaya P."/>
            <person name="Martin-De Arribas E."/>
            <person name="Iglesias-Corras I."/>
            <person name="Trigo-Tasende N."/>
            <person name="Nasser-Ali M."/>
            <person name="Estevez L.S."/>
            <person name="Rumbo-Feal S."/>
            <person name="Otero-Alen B."/>
            <person name="Noguera J.F."/>
            <person name="Concha A."/>
            <person name="Pardinas-Lopez S."/>
            <person name="Carda-Dieguez M."/>
            <person name="Gomez-Randulfe I."/>
            <person name="Martinez-Lago N."/>
            <person name="Ladra S."/>
            <person name="Aparicio L.A."/>
            <person name="Bou G."/>
            <person name="Mira A."/>
            <person name="Vallejo J.A."/>
            <person name="Poza M."/>
        </authorList>
    </citation>
    <scope>NUCLEOTIDE SEQUENCE</scope>
    <source>
        <strain evidence="21">PM79KC-AC-4</strain>
    </source>
</reference>
<comment type="catalytic activity">
    <reaction evidence="12 16">
        <text>N(6)-[(R)-dihydrolipoyl]-L-lysyl-[protein] + NAD(+) = N(6)-[(R)-lipoyl]-L-lysyl-[protein] + NADH + H(+)</text>
        <dbReference type="Rhea" id="RHEA:15045"/>
        <dbReference type="Rhea" id="RHEA-COMP:10474"/>
        <dbReference type="Rhea" id="RHEA-COMP:10475"/>
        <dbReference type="ChEBI" id="CHEBI:15378"/>
        <dbReference type="ChEBI" id="CHEBI:57540"/>
        <dbReference type="ChEBI" id="CHEBI:57945"/>
        <dbReference type="ChEBI" id="CHEBI:83099"/>
        <dbReference type="ChEBI" id="CHEBI:83100"/>
        <dbReference type="EC" id="1.8.1.4"/>
    </reaction>
</comment>
<dbReference type="InterPro" id="IPR006258">
    <property type="entry name" value="Lipoamide_DH"/>
</dbReference>
<dbReference type="GO" id="GO:0050660">
    <property type="term" value="F:flavin adenine dinucleotide binding"/>
    <property type="evidence" value="ECO:0007669"/>
    <property type="project" value="InterPro"/>
</dbReference>
<comment type="subcellular location">
    <subcellularLocation>
        <location evidence="1">Cytoplasm</location>
    </subcellularLocation>
</comment>
<dbReference type="Pfam" id="PF02852">
    <property type="entry name" value="Pyr_redox_dim"/>
    <property type="match status" value="1"/>
</dbReference>
<sequence>MTKIAVIGAGPGGYEAAIRAAQMGAEVVLIEADRPGGTCLNRGCIPTKTLWKNAEIMENIHRKAEFGLLMDECKIDPIRLNERKCEVVEKIVGGVEFLIGSYPNIEYLKGFGSFVDPHKIHVKLNDGSEKDVTADYIIIATGSKPSVPPIAGTDLPNVITSDEFLDLKEIPEELIVVGGGVIGMEFASIYAQFGSKVTVMTNGVLPATDGEIQKRIPSIFKRAGIKIVNKVRASEITQENGKLKVTAKRVDKDKVEEAEGTMVLLATGRKANIDGLEIEKAGVVTERGAVVTDKEFKTNVDHIYAIGDVVYGNVQLAHVASAQAIHVVEKLMGEHPEINLNVVPACTFTLPEVAQVGLTEEEVIAQNIPYVKSKFMFSGNGKAVSLGEADGFVKVLATEDLKRILGIHIIGPHANDLIHEGTVAMANDMGVESIGKMIHAHPTLSEAFMEAIHQLEGKSIHSAPAK</sequence>
<name>A0A0B4S099_9FIRM</name>
<keyword evidence="5" id="KW-0963">Cytoplasm</keyword>
<keyword evidence="7 14" id="KW-0274">FAD</keyword>
<dbReference type="GO" id="GO:0004148">
    <property type="term" value="F:dihydrolipoyl dehydrogenase (NADH) activity"/>
    <property type="evidence" value="ECO:0007669"/>
    <property type="project" value="UniProtKB-EC"/>
</dbReference>
<dbReference type="PROSITE" id="PS00076">
    <property type="entry name" value="PYRIDINE_REDOX_1"/>
    <property type="match status" value="1"/>
</dbReference>
<dbReference type="AlphaFoldDB" id="A0A0B4S099"/>
<evidence type="ECO:0000256" key="1">
    <source>
        <dbReference type="ARBA" id="ARBA00004496"/>
    </source>
</evidence>
<dbReference type="KEGG" id="pmic:NW74_01935"/>
<proteinExistence type="inferred from homology"/>
<dbReference type="InterPro" id="IPR012999">
    <property type="entry name" value="Pyr_OxRdtase_I_AS"/>
</dbReference>
<comment type="miscellaneous">
    <text evidence="16">The active site is a redox-active disulfide bond.</text>
</comment>
<dbReference type="Gene3D" id="3.50.50.60">
    <property type="entry name" value="FAD/NAD(P)-binding domain"/>
    <property type="match status" value="2"/>
</dbReference>
<evidence type="ECO:0000256" key="15">
    <source>
        <dbReference type="PIRSR" id="PIRSR000350-4"/>
    </source>
</evidence>
<dbReference type="PANTHER" id="PTHR22912">
    <property type="entry name" value="DISULFIDE OXIDOREDUCTASE"/>
    <property type="match status" value="1"/>
</dbReference>
<dbReference type="Gene3D" id="3.30.390.30">
    <property type="match status" value="1"/>
</dbReference>
<feature type="binding site" evidence="14">
    <location>
        <position position="48"/>
    </location>
    <ligand>
        <name>FAD</name>
        <dbReference type="ChEBI" id="CHEBI:57692"/>
    </ligand>
</feature>
<evidence type="ECO:0000256" key="6">
    <source>
        <dbReference type="ARBA" id="ARBA00022630"/>
    </source>
</evidence>
<evidence type="ECO:0000256" key="16">
    <source>
        <dbReference type="RuleBase" id="RU003692"/>
    </source>
</evidence>
<feature type="binding site" evidence="14">
    <location>
        <position position="112"/>
    </location>
    <ligand>
        <name>FAD</name>
        <dbReference type="ChEBI" id="CHEBI:57692"/>
    </ligand>
</feature>
<evidence type="ECO:0000259" key="17">
    <source>
        <dbReference type="Pfam" id="PF02852"/>
    </source>
</evidence>
<dbReference type="PANTHER" id="PTHR22912:SF217">
    <property type="entry name" value="DIHYDROLIPOYL DEHYDROGENASE"/>
    <property type="match status" value="1"/>
</dbReference>
<dbReference type="GO" id="GO:0005737">
    <property type="term" value="C:cytoplasm"/>
    <property type="evidence" value="ECO:0007669"/>
    <property type="project" value="UniProtKB-SubCell"/>
</dbReference>
<dbReference type="InterPro" id="IPR001100">
    <property type="entry name" value="Pyr_nuc-diS_OxRdtase"/>
</dbReference>
<evidence type="ECO:0000313" key="21">
    <source>
        <dbReference type="EMBL" id="MCZ7407858.1"/>
    </source>
</evidence>
<keyword evidence="10" id="KW-1015">Disulfide bond</keyword>
<dbReference type="STRING" id="33033.NW74_01935"/>
<dbReference type="GO" id="GO:0006103">
    <property type="term" value="P:2-oxoglutarate metabolic process"/>
    <property type="evidence" value="ECO:0007669"/>
    <property type="project" value="TreeGrafter"/>
</dbReference>
<evidence type="ECO:0000256" key="9">
    <source>
        <dbReference type="ARBA" id="ARBA00023027"/>
    </source>
</evidence>
<dbReference type="PIRSF" id="PIRSF000350">
    <property type="entry name" value="Mercury_reductase_MerA"/>
    <property type="match status" value="1"/>
</dbReference>
<feature type="binding site" evidence="14">
    <location>
        <position position="268"/>
    </location>
    <ligand>
        <name>NAD(+)</name>
        <dbReference type="ChEBI" id="CHEBI:57540"/>
    </ligand>
</feature>
<evidence type="ECO:0000259" key="18">
    <source>
        <dbReference type="Pfam" id="PF07992"/>
    </source>
</evidence>
<dbReference type="InterPro" id="IPR004099">
    <property type="entry name" value="Pyr_nucl-diS_OxRdtase_dimer"/>
</dbReference>
<keyword evidence="14" id="KW-0547">Nucleotide-binding</keyword>
<evidence type="ECO:0000256" key="4">
    <source>
        <dbReference type="ARBA" id="ARBA00016961"/>
    </source>
</evidence>
<dbReference type="InterPro" id="IPR050151">
    <property type="entry name" value="Class-I_Pyr_Nuc-Dis_Oxidored"/>
</dbReference>
<feature type="domain" description="FAD/NAD(P)-binding" evidence="18">
    <location>
        <begin position="3"/>
        <end position="324"/>
    </location>
</feature>
<organism evidence="19 22">
    <name type="scientific">Parvimonas micra</name>
    <dbReference type="NCBI Taxonomy" id="33033"/>
    <lineage>
        <taxon>Bacteria</taxon>
        <taxon>Bacillati</taxon>
        <taxon>Bacillota</taxon>
        <taxon>Tissierellia</taxon>
        <taxon>Tissierellales</taxon>
        <taxon>Peptoniphilaceae</taxon>
        <taxon>Parvimonas</taxon>
    </lineage>
</organism>
<reference evidence="20" key="2">
    <citation type="submission" date="2020-04" db="EMBL/GenBank/DDBJ databases">
        <title>Deep metagenomics examines the oral microbiome during advanced dental caries in children, revealing novel taxa and co-occurrences with host molecules.</title>
        <authorList>
            <person name="Baker J.L."/>
            <person name="Morton J.T."/>
            <person name="Dinis M."/>
            <person name="Alvarez R."/>
            <person name="Tran N.C."/>
            <person name="Knight R."/>
            <person name="Edlund A."/>
        </authorList>
    </citation>
    <scope>NUCLEOTIDE SEQUENCE</scope>
    <source>
        <strain evidence="20">JCVI_23_bin.11</strain>
    </source>
</reference>
<feature type="binding site" evidence="14">
    <location>
        <position position="308"/>
    </location>
    <ligand>
        <name>FAD</name>
        <dbReference type="ChEBI" id="CHEBI:57692"/>
    </ligand>
</feature>
<feature type="disulfide bond" description="Redox-active" evidence="15">
    <location>
        <begin position="39"/>
        <end position="44"/>
    </location>
</feature>
<dbReference type="Proteomes" id="UP001141458">
    <property type="component" value="Unassembled WGS sequence"/>
</dbReference>
<dbReference type="FunFam" id="3.30.390.30:FF:000001">
    <property type="entry name" value="Dihydrolipoyl dehydrogenase"/>
    <property type="match status" value="1"/>
</dbReference>
<dbReference type="RefSeq" id="WP_041953617.1">
    <property type="nucleotide sequence ID" value="NZ_BHYQ01000001.1"/>
</dbReference>